<reference evidence="2" key="1">
    <citation type="journal article" date="2019" name="Int. J. Syst. Evol. Microbiol.">
        <title>The Global Catalogue of Microorganisms (GCM) 10K type strain sequencing project: providing services to taxonomists for standard genome sequencing and annotation.</title>
        <authorList>
            <consortium name="The Broad Institute Genomics Platform"/>
            <consortium name="The Broad Institute Genome Sequencing Center for Infectious Disease"/>
            <person name="Wu L."/>
            <person name="Ma J."/>
        </authorList>
    </citation>
    <scope>NUCLEOTIDE SEQUENCE [LARGE SCALE GENOMIC DNA]</scope>
    <source>
        <strain evidence="2">KCTC 42255</strain>
    </source>
</reference>
<dbReference type="EMBL" id="JBHULZ010000038">
    <property type="protein sequence ID" value="MFD2697790.1"/>
    <property type="molecule type" value="Genomic_DNA"/>
</dbReference>
<protein>
    <submittedName>
        <fullName evidence="1">Uncharacterized protein</fullName>
    </submittedName>
</protein>
<keyword evidence="2" id="KW-1185">Reference proteome</keyword>
<evidence type="ECO:0000313" key="2">
    <source>
        <dbReference type="Proteomes" id="UP001597357"/>
    </source>
</evidence>
<sequence length="212" mass="24878">MKKILTTFLLLILILPIYSQDKSQKRILDYDLNSDLDELKKAGYGEKELRVLGVILTERINENKNIDTLTVENCLPLILKHKLYNSDFIKSVDKQNYSNKRDKLIQFNDLTILENINKVDYGIIVFCNTGSINCDSFLTDLNCDIGIQFLEKNKLYYYDLFKKEQFDYLVKRQKELLDSNAQPHFAVVKNGKIINDFIGYRKLYELLDKLNN</sequence>
<accession>A0ABW5SGS0</accession>
<comment type="caution">
    <text evidence="1">The sequence shown here is derived from an EMBL/GenBank/DDBJ whole genome shotgun (WGS) entry which is preliminary data.</text>
</comment>
<dbReference type="RefSeq" id="WP_379046304.1">
    <property type="nucleotide sequence ID" value="NZ_JBHULZ010000038.1"/>
</dbReference>
<organism evidence="1 2">
    <name type="scientific">Mesonia sediminis</name>
    <dbReference type="NCBI Taxonomy" id="1703946"/>
    <lineage>
        <taxon>Bacteria</taxon>
        <taxon>Pseudomonadati</taxon>
        <taxon>Bacteroidota</taxon>
        <taxon>Flavobacteriia</taxon>
        <taxon>Flavobacteriales</taxon>
        <taxon>Flavobacteriaceae</taxon>
        <taxon>Mesonia</taxon>
    </lineage>
</organism>
<dbReference type="Proteomes" id="UP001597357">
    <property type="component" value="Unassembled WGS sequence"/>
</dbReference>
<evidence type="ECO:0000313" key="1">
    <source>
        <dbReference type="EMBL" id="MFD2697790.1"/>
    </source>
</evidence>
<gene>
    <name evidence="1" type="ORF">ACFSQ0_07280</name>
</gene>
<proteinExistence type="predicted"/>
<name>A0ABW5SGS0_9FLAO</name>